<evidence type="ECO:0000256" key="4">
    <source>
        <dbReference type="ARBA" id="ARBA00022741"/>
    </source>
</evidence>
<gene>
    <name evidence="12" type="primary">rga0813</name>
    <name evidence="12" type="ORF">MbP032N20cg320</name>
</gene>
<dbReference type="GO" id="GO:0005524">
    <property type="term" value="F:ATP binding"/>
    <property type="evidence" value="ECO:0007669"/>
    <property type="project" value="UniProtKB-KW"/>
</dbReference>
<feature type="domain" description="Disease resistance protein winged helix" evidence="10">
    <location>
        <begin position="430"/>
        <end position="499"/>
    </location>
</feature>
<dbReference type="GO" id="GO:0009626">
    <property type="term" value="P:plant-type hypersensitive response"/>
    <property type="evidence" value="ECO:0007669"/>
    <property type="project" value="UniProtKB-ARBA"/>
</dbReference>
<dbReference type="PANTHER" id="PTHR36766:SF70">
    <property type="entry name" value="DISEASE RESISTANCE PROTEIN RGA4"/>
    <property type="match status" value="1"/>
</dbReference>
<evidence type="ECO:0000259" key="9">
    <source>
        <dbReference type="Pfam" id="PF18052"/>
    </source>
</evidence>
<evidence type="ECO:0000259" key="10">
    <source>
        <dbReference type="Pfam" id="PF23559"/>
    </source>
</evidence>
<keyword evidence="3" id="KW-0677">Repeat</keyword>
<dbReference type="Gene3D" id="3.80.10.10">
    <property type="entry name" value="Ribonuclease Inhibitor"/>
    <property type="match status" value="2"/>
</dbReference>
<dbReference type="Gene3D" id="1.10.10.10">
    <property type="entry name" value="Winged helix-like DNA-binding domain superfamily/Winged helix DNA-binding domain"/>
    <property type="match status" value="1"/>
</dbReference>
<dbReference type="Gene3D" id="1.10.8.430">
    <property type="entry name" value="Helical domain of apoptotic protease-activating factors"/>
    <property type="match status" value="1"/>
</dbReference>
<dbReference type="Gene3D" id="1.20.5.4130">
    <property type="match status" value="1"/>
</dbReference>
<evidence type="ECO:0000256" key="2">
    <source>
        <dbReference type="ARBA" id="ARBA00022614"/>
    </source>
</evidence>
<dbReference type="PRINTS" id="PR00364">
    <property type="entry name" value="DISEASERSIST"/>
</dbReference>
<dbReference type="GO" id="GO:0002758">
    <property type="term" value="P:innate immune response-activating signaling pathway"/>
    <property type="evidence" value="ECO:0007669"/>
    <property type="project" value="UniProtKB-ARBA"/>
</dbReference>
<dbReference type="Gene3D" id="3.40.50.300">
    <property type="entry name" value="P-loop containing nucleotide triphosphate hydrolases"/>
    <property type="match status" value="1"/>
</dbReference>
<proteinExistence type="inferred from homology"/>
<sequence>MAVVLDAFISGLVGTLKDLAKEEVDLLLGVPGEIQKLQRSLRNIHSVLRVAEKRRIEDEDVNDWLMELKDVMYDADDILDECRMEAEKWTPRESDPKPSTLCGFPICACFREVKFRHAVGDKIKGLNDRLEEISARRSKFQLHVSAAEPRVVPRVSRVTSPVMESDMVGERLEEDARALVEQLTKQDPSKNVVVLAIVGIGGIGKTTFAQKVFNHGKIKASFRTTIWVCVSQEFNETDLLRNIVKGAGGSHGGEQSRSLLEPLVEGLLRGDKFLLVLDDVWDAQIWDDLLRNPLQGGAAGSRVLVTTRNTGIARQMKAAHVHEMKLLPPEDGWSLLCKKATMNAEEERDAQDLKDTGMKIVEKCGGLPLAIKTIGGVLRDRGLNRSAWEEVLRSSAWSRTGLPEGVHGALNLSYQDRPSHLKQCFLYCALFQEDFEFHGPEIVRLWIAEGFVEARGDVTLQETGEQYHRELLHRSLLQSQPYGLDYDAYSKMHDLLRSLGHFLSRDESLFISDVRNEGRSAAAPMKLRRLSIGATVTTDIRHIVSLTKQHESVRTLLVPRTSGYAEDIDEYLKNFVRLRVLHLMYTNIKILSHYIGNLIHLRYLNVSYTDVTELPESICNLMNLQFLILFGCRQLTQIPRGIDRLVNLRTLDCRGTRLESFPYGIKRLKHLNELQGFVVNTGNGMCPLEVLGGLQELRYLSVDRLEMTYMEAEPRRDTSGLKGNQKLKNLLLSCSFTSDGYREEEIERMEKVLDVALHPPSSVVTLRLENFFLLRYPSWMASASISSLLPNIGRLELINCDHWPLLPPLGKLPSLEFLFIRGARSVTTIGPEFFGCEAAAAAGHERERNSKRPSSSSSSSSSSTSSSSSSPPPLFPKLRQLELWNMTNMEVWDWVAEGFAMRRLDKLVLVNCPKLKSLPEGLIRQATCLTTLYLTNVCALKSIRGFPSVKQLRISGKSDLEIVTDLPALELLKLGTFRHRNKRLPEWLAACPACFTTLQRLDVWGTTRLLCRCLQNGADWPMIKHFPIFFIKDAAGNYVNYIKHSCTFDTNLVDDDAAFAAATEEEEDINEL</sequence>
<dbReference type="CDD" id="cd14798">
    <property type="entry name" value="RX-CC_like"/>
    <property type="match status" value="1"/>
</dbReference>
<dbReference type="GO" id="GO:0043531">
    <property type="term" value="F:ADP binding"/>
    <property type="evidence" value="ECO:0007669"/>
    <property type="project" value="InterPro"/>
</dbReference>
<feature type="domain" description="Disease resistance N-terminal" evidence="9">
    <location>
        <begin position="8"/>
        <end position="90"/>
    </location>
</feature>
<evidence type="ECO:0000313" key="12">
    <source>
        <dbReference type="EMBL" id="CBW30234.1"/>
    </source>
</evidence>
<dbReference type="InterPro" id="IPR027417">
    <property type="entry name" value="P-loop_NTPase"/>
</dbReference>
<dbReference type="Pfam" id="PF00931">
    <property type="entry name" value="NB-ARC"/>
    <property type="match status" value="1"/>
</dbReference>
<dbReference type="EMBL" id="FN396606">
    <property type="protein sequence ID" value="CBW30234.1"/>
    <property type="molecule type" value="Genomic_DNA"/>
</dbReference>
<evidence type="ECO:0000256" key="3">
    <source>
        <dbReference type="ARBA" id="ARBA00022737"/>
    </source>
</evidence>
<organism evidence="12">
    <name type="scientific">Musa balbisiana</name>
    <name type="common">Banana</name>
    <dbReference type="NCBI Taxonomy" id="52838"/>
    <lineage>
        <taxon>Eukaryota</taxon>
        <taxon>Viridiplantae</taxon>
        <taxon>Streptophyta</taxon>
        <taxon>Embryophyta</taxon>
        <taxon>Tracheophyta</taxon>
        <taxon>Spermatophyta</taxon>
        <taxon>Magnoliopsida</taxon>
        <taxon>Liliopsida</taxon>
        <taxon>Zingiberales</taxon>
        <taxon>Musaceae</taxon>
        <taxon>Musa</taxon>
    </lineage>
</organism>
<dbReference type="InterPro" id="IPR055414">
    <property type="entry name" value="LRR_R13L4/SHOC2-like"/>
</dbReference>
<dbReference type="PANTHER" id="PTHR36766">
    <property type="entry name" value="PLANT BROAD-SPECTRUM MILDEW RESISTANCE PROTEIN RPW8"/>
    <property type="match status" value="1"/>
</dbReference>
<dbReference type="InterPro" id="IPR038005">
    <property type="entry name" value="RX-like_CC"/>
</dbReference>
<evidence type="ECO:0000259" key="8">
    <source>
        <dbReference type="Pfam" id="PF00931"/>
    </source>
</evidence>
<accession>E1UHL6</accession>
<dbReference type="SUPFAM" id="SSF52047">
    <property type="entry name" value="RNI-like"/>
    <property type="match status" value="1"/>
</dbReference>
<keyword evidence="4" id="KW-0547">Nucleotide-binding</keyword>
<comment type="similarity">
    <text evidence="1">Belongs to the disease resistance NB-LRR family.</text>
</comment>
<dbReference type="InterPro" id="IPR042197">
    <property type="entry name" value="Apaf_helical"/>
</dbReference>
<dbReference type="AlphaFoldDB" id="E1UHL6"/>
<dbReference type="GO" id="GO:0042742">
    <property type="term" value="P:defense response to bacterium"/>
    <property type="evidence" value="ECO:0007669"/>
    <property type="project" value="UniProtKB-ARBA"/>
</dbReference>
<feature type="domain" description="Disease resistance R13L4/SHOC-2-like LRR" evidence="11">
    <location>
        <begin position="570"/>
        <end position="839"/>
    </location>
</feature>
<dbReference type="FunFam" id="3.40.50.300:FF:001091">
    <property type="entry name" value="Probable disease resistance protein At1g61300"/>
    <property type="match status" value="1"/>
</dbReference>
<evidence type="ECO:0000256" key="6">
    <source>
        <dbReference type="ARBA" id="ARBA00022840"/>
    </source>
</evidence>
<dbReference type="Pfam" id="PF23559">
    <property type="entry name" value="WHD_DRP"/>
    <property type="match status" value="1"/>
</dbReference>
<feature type="region of interest" description="Disordered" evidence="7">
    <location>
        <begin position="844"/>
        <end position="873"/>
    </location>
</feature>
<dbReference type="SUPFAM" id="SSF52540">
    <property type="entry name" value="P-loop containing nucleoside triphosphate hydrolases"/>
    <property type="match status" value="1"/>
</dbReference>
<evidence type="ECO:0000256" key="7">
    <source>
        <dbReference type="SAM" id="MobiDB-lite"/>
    </source>
</evidence>
<dbReference type="SUPFAM" id="SSF52058">
    <property type="entry name" value="L domain-like"/>
    <property type="match status" value="1"/>
</dbReference>
<reference evidence="12" key="1">
    <citation type="journal article" date="2010" name="BMC Plant Biol.">
        <title>Mechanisms of haplotype divergence at the RGA08 nucleotide-binding leucine-rich repeat gene locus in wild banana (Musa balbisiana).</title>
        <authorList>
            <person name="Baurens F.C."/>
            <person name="Bocs S."/>
            <person name="Rouard M."/>
            <person name="Matsumoto T."/>
            <person name="Miller R.N."/>
            <person name="Rodier-Goud M."/>
            <person name="Mbeguie-A-Mbeguie D."/>
            <person name="Yahiaoui N."/>
        </authorList>
    </citation>
    <scope>NUCLEOTIDE SEQUENCE</scope>
</reference>
<dbReference type="InterPro" id="IPR041118">
    <property type="entry name" value="Rx_N"/>
</dbReference>
<evidence type="ECO:0000256" key="5">
    <source>
        <dbReference type="ARBA" id="ARBA00022821"/>
    </source>
</evidence>
<keyword evidence="6" id="KW-0067">ATP-binding</keyword>
<evidence type="ECO:0000256" key="1">
    <source>
        <dbReference type="ARBA" id="ARBA00008894"/>
    </source>
</evidence>
<keyword evidence="2" id="KW-0433">Leucine-rich repeat</keyword>
<dbReference type="InterPro" id="IPR032675">
    <property type="entry name" value="LRR_dom_sf"/>
</dbReference>
<feature type="domain" description="NB-ARC" evidence="8">
    <location>
        <begin position="173"/>
        <end position="344"/>
    </location>
</feature>
<dbReference type="FunFam" id="1.10.10.10:FF:000322">
    <property type="entry name" value="Probable disease resistance protein At1g63360"/>
    <property type="match status" value="1"/>
</dbReference>
<dbReference type="Pfam" id="PF18052">
    <property type="entry name" value="Rx_N"/>
    <property type="match status" value="1"/>
</dbReference>
<dbReference type="InterPro" id="IPR002182">
    <property type="entry name" value="NB-ARC"/>
</dbReference>
<evidence type="ECO:0000259" key="11">
    <source>
        <dbReference type="Pfam" id="PF23598"/>
    </source>
</evidence>
<keyword evidence="5" id="KW-0611">Plant defense</keyword>
<name>E1UHL6_MUSBA</name>
<dbReference type="InterPro" id="IPR036388">
    <property type="entry name" value="WH-like_DNA-bd_sf"/>
</dbReference>
<dbReference type="Pfam" id="PF23598">
    <property type="entry name" value="LRR_14"/>
    <property type="match status" value="1"/>
</dbReference>
<feature type="compositionally biased region" description="Low complexity" evidence="7">
    <location>
        <begin position="853"/>
        <end position="869"/>
    </location>
</feature>
<dbReference type="InterPro" id="IPR058922">
    <property type="entry name" value="WHD_DRP"/>
</dbReference>
<protein>
    <submittedName>
        <fullName evidence="12">Disease resistance protein (CC-NBS-LRR)</fullName>
    </submittedName>
</protein>